<sequence>MKKLKNRPLATQIWIIFTLVIIIVFVLLSVYFSLTIRSFFTNEIYITIEASQEKLIQKSTGRYDLNEEENTATVSNDIRAVKHMRLNYNKSETNIVKIQKIIPDNIEAEYFLKKLKKQVKSQTNTTQRYAQSTSSGRILYVMRATGINKKGNFEISYMWDTYRNSLYTSLIGRLFSVMIIALIICLIGAKYMAQKLVLPLRELQGRVKKIGIRQWHESIDIDRNDEIGELSKSIEEMRKELVKQDEYEQTMLQKTSHDLKTPLMVIRSYAHAVEDGIYPKGDLKSTMKVIDYETQKMQKRVNGLLYLTKIKYMSKYKNEFKKTNIKDLAEGIIESFFYNKKGIKFEIEIEDIRVIGDEEQWTVVFENIIENGLRYAKTLIRINIYEDDKQQYISIYNDGEKIPDDRLENIFWAFNKGNEGNFGLGLDIVKRIVSMYNGSIKAQNEDSGVSFIVIIMK</sequence>
<evidence type="ECO:0000256" key="7">
    <source>
        <dbReference type="ARBA" id="ARBA00022692"/>
    </source>
</evidence>
<dbReference type="KEGG" id="ceu:A7L45_07555"/>
<dbReference type="InterPro" id="IPR036890">
    <property type="entry name" value="HATPase_C_sf"/>
</dbReference>
<evidence type="ECO:0000256" key="6">
    <source>
        <dbReference type="ARBA" id="ARBA00022679"/>
    </source>
</evidence>
<dbReference type="Gene3D" id="1.10.287.130">
    <property type="match status" value="1"/>
</dbReference>
<dbReference type="PANTHER" id="PTHR45528">
    <property type="entry name" value="SENSOR HISTIDINE KINASE CPXA"/>
    <property type="match status" value="1"/>
</dbReference>
<dbReference type="SUPFAM" id="SSF158472">
    <property type="entry name" value="HAMP domain-like"/>
    <property type="match status" value="1"/>
</dbReference>
<dbReference type="EC" id="2.7.13.3" evidence="3"/>
<keyword evidence="7 14" id="KW-0812">Transmembrane</keyword>
<evidence type="ECO:0000313" key="17">
    <source>
        <dbReference type="EMBL" id="APC39936.1"/>
    </source>
</evidence>
<dbReference type="InterPro" id="IPR003661">
    <property type="entry name" value="HisK_dim/P_dom"/>
</dbReference>
<dbReference type="PROSITE" id="PS50109">
    <property type="entry name" value="HIS_KIN"/>
    <property type="match status" value="1"/>
</dbReference>
<keyword evidence="6" id="KW-0808">Transferase</keyword>
<dbReference type="GO" id="GO:0005886">
    <property type="term" value="C:plasma membrane"/>
    <property type="evidence" value="ECO:0007669"/>
    <property type="project" value="UniProtKB-SubCell"/>
</dbReference>
<comment type="subcellular location">
    <subcellularLocation>
        <location evidence="2">Cell membrane</location>
        <topology evidence="2">Multi-pass membrane protein</topology>
    </subcellularLocation>
</comment>
<dbReference type="SMART" id="SM00388">
    <property type="entry name" value="HisKA"/>
    <property type="match status" value="1"/>
</dbReference>
<keyword evidence="18" id="KW-1185">Reference proteome</keyword>
<dbReference type="PANTHER" id="PTHR45528:SF1">
    <property type="entry name" value="SENSOR HISTIDINE KINASE CPXA"/>
    <property type="match status" value="1"/>
</dbReference>
<dbReference type="Gene3D" id="3.30.565.10">
    <property type="entry name" value="Histidine kinase-like ATPase, C-terminal domain"/>
    <property type="match status" value="1"/>
</dbReference>
<keyword evidence="12" id="KW-0902">Two-component regulatory system</keyword>
<dbReference type="AlphaFoldDB" id="A0A1J0GG31"/>
<dbReference type="Proteomes" id="UP000182569">
    <property type="component" value="Chromosome"/>
</dbReference>
<evidence type="ECO:0000256" key="14">
    <source>
        <dbReference type="SAM" id="Phobius"/>
    </source>
</evidence>
<comment type="catalytic activity">
    <reaction evidence="1">
        <text>ATP + protein L-histidine = ADP + protein N-phospho-L-histidine.</text>
        <dbReference type="EC" id="2.7.13.3"/>
    </reaction>
</comment>
<dbReference type="InterPro" id="IPR005467">
    <property type="entry name" value="His_kinase_dom"/>
</dbReference>
<evidence type="ECO:0000256" key="9">
    <source>
        <dbReference type="ARBA" id="ARBA00022777"/>
    </source>
</evidence>
<dbReference type="SMART" id="SM00304">
    <property type="entry name" value="HAMP"/>
    <property type="match status" value="1"/>
</dbReference>
<dbReference type="SUPFAM" id="SSF55874">
    <property type="entry name" value="ATPase domain of HSP90 chaperone/DNA topoisomerase II/histidine kinase"/>
    <property type="match status" value="1"/>
</dbReference>
<evidence type="ECO:0000256" key="10">
    <source>
        <dbReference type="ARBA" id="ARBA00022840"/>
    </source>
</evidence>
<keyword evidence="5" id="KW-0597">Phosphoprotein</keyword>
<proteinExistence type="predicted"/>
<dbReference type="CDD" id="cd00082">
    <property type="entry name" value="HisKA"/>
    <property type="match status" value="1"/>
</dbReference>
<keyword evidence="9" id="KW-0418">Kinase</keyword>
<keyword evidence="4" id="KW-1003">Cell membrane</keyword>
<dbReference type="GO" id="GO:0000155">
    <property type="term" value="F:phosphorelay sensor kinase activity"/>
    <property type="evidence" value="ECO:0007669"/>
    <property type="project" value="InterPro"/>
</dbReference>
<evidence type="ECO:0000256" key="13">
    <source>
        <dbReference type="ARBA" id="ARBA00023136"/>
    </source>
</evidence>
<keyword evidence="11 14" id="KW-1133">Transmembrane helix</keyword>
<dbReference type="InterPro" id="IPR003660">
    <property type="entry name" value="HAMP_dom"/>
</dbReference>
<organism evidence="17 18">
    <name type="scientific">Clostridium estertheticum subsp. estertheticum</name>
    <dbReference type="NCBI Taxonomy" id="1552"/>
    <lineage>
        <taxon>Bacteria</taxon>
        <taxon>Bacillati</taxon>
        <taxon>Bacillota</taxon>
        <taxon>Clostridia</taxon>
        <taxon>Eubacteriales</taxon>
        <taxon>Clostridiaceae</taxon>
        <taxon>Clostridium</taxon>
    </lineage>
</organism>
<evidence type="ECO:0000256" key="12">
    <source>
        <dbReference type="ARBA" id="ARBA00023012"/>
    </source>
</evidence>
<dbReference type="RefSeq" id="WP_071612229.1">
    <property type="nucleotide sequence ID" value="NZ_CP015756.1"/>
</dbReference>
<protein>
    <recommendedName>
        <fullName evidence="3">histidine kinase</fullName>
        <ecNumber evidence="3">2.7.13.3</ecNumber>
    </recommendedName>
</protein>
<evidence type="ECO:0000256" key="1">
    <source>
        <dbReference type="ARBA" id="ARBA00000085"/>
    </source>
</evidence>
<reference evidence="18" key="1">
    <citation type="journal article" date="2016" name="Front. Microbiol.">
        <title>Complete Genome Sequence of Clostridium estertheticum DSM 8809, a Microbe Identified in Spoiled Vacuum Packed Beef.</title>
        <authorList>
            <person name="Yu Z."/>
            <person name="Gunn L."/>
            <person name="Brennan E."/>
            <person name="Reid R."/>
            <person name="Wall P.G."/>
            <person name="Gaora O.P."/>
            <person name="Hurley D."/>
            <person name="Bolton D."/>
            <person name="Fanning S."/>
        </authorList>
    </citation>
    <scope>NUCLEOTIDE SEQUENCE [LARGE SCALE GENOMIC DNA]</scope>
    <source>
        <strain evidence="18">DSM 8809</strain>
    </source>
</reference>
<dbReference type="Pfam" id="PF00512">
    <property type="entry name" value="HisKA"/>
    <property type="match status" value="1"/>
</dbReference>
<dbReference type="Pfam" id="PF02518">
    <property type="entry name" value="HATPase_c"/>
    <property type="match status" value="1"/>
</dbReference>
<evidence type="ECO:0000256" key="2">
    <source>
        <dbReference type="ARBA" id="ARBA00004651"/>
    </source>
</evidence>
<keyword evidence="8" id="KW-0547">Nucleotide-binding</keyword>
<feature type="transmembrane region" description="Helical" evidence="14">
    <location>
        <begin position="12"/>
        <end position="32"/>
    </location>
</feature>
<gene>
    <name evidence="17" type="ORF">A7L45_07555</name>
</gene>
<evidence type="ECO:0000259" key="15">
    <source>
        <dbReference type="PROSITE" id="PS50109"/>
    </source>
</evidence>
<dbReference type="EMBL" id="CP015756">
    <property type="protein sequence ID" value="APC39936.1"/>
    <property type="molecule type" value="Genomic_DNA"/>
</dbReference>
<dbReference type="InterPro" id="IPR050398">
    <property type="entry name" value="HssS/ArlS-like"/>
</dbReference>
<evidence type="ECO:0000256" key="5">
    <source>
        <dbReference type="ARBA" id="ARBA00022553"/>
    </source>
</evidence>
<feature type="domain" description="HAMP" evidence="16">
    <location>
        <begin position="194"/>
        <end position="246"/>
    </location>
</feature>
<evidence type="ECO:0000256" key="8">
    <source>
        <dbReference type="ARBA" id="ARBA00022741"/>
    </source>
</evidence>
<dbReference type="STRING" id="1552.A7L45_07555"/>
<feature type="transmembrane region" description="Helical" evidence="14">
    <location>
        <begin position="166"/>
        <end position="189"/>
    </location>
</feature>
<evidence type="ECO:0000256" key="4">
    <source>
        <dbReference type="ARBA" id="ARBA00022475"/>
    </source>
</evidence>
<dbReference type="PROSITE" id="PS50885">
    <property type="entry name" value="HAMP"/>
    <property type="match status" value="1"/>
</dbReference>
<accession>A0A1J0GG31</accession>
<dbReference type="OrthoDB" id="9780718at2"/>
<dbReference type="InterPro" id="IPR003594">
    <property type="entry name" value="HATPase_dom"/>
</dbReference>
<name>A0A1J0GG31_9CLOT</name>
<dbReference type="InterPro" id="IPR036097">
    <property type="entry name" value="HisK_dim/P_sf"/>
</dbReference>
<dbReference type="Pfam" id="PF00672">
    <property type="entry name" value="HAMP"/>
    <property type="match status" value="1"/>
</dbReference>
<evidence type="ECO:0000259" key="16">
    <source>
        <dbReference type="PROSITE" id="PS50885"/>
    </source>
</evidence>
<dbReference type="GO" id="GO:0005524">
    <property type="term" value="F:ATP binding"/>
    <property type="evidence" value="ECO:0007669"/>
    <property type="project" value="UniProtKB-KW"/>
</dbReference>
<evidence type="ECO:0000313" key="18">
    <source>
        <dbReference type="Proteomes" id="UP000182569"/>
    </source>
</evidence>
<dbReference type="SUPFAM" id="SSF47384">
    <property type="entry name" value="Homodimeric domain of signal transducing histidine kinase"/>
    <property type="match status" value="1"/>
</dbReference>
<keyword evidence="13 14" id="KW-0472">Membrane</keyword>
<keyword evidence="10" id="KW-0067">ATP-binding</keyword>
<dbReference type="Gene3D" id="6.10.340.10">
    <property type="match status" value="1"/>
</dbReference>
<dbReference type="CDD" id="cd06225">
    <property type="entry name" value="HAMP"/>
    <property type="match status" value="1"/>
</dbReference>
<evidence type="ECO:0000256" key="11">
    <source>
        <dbReference type="ARBA" id="ARBA00022989"/>
    </source>
</evidence>
<feature type="domain" description="Histidine kinase" evidence="15">
    <location>
        <begin position="254"/>
        <end position="457"/>
    </location>
</feature>
<dbReference type="SMART" id="SM00387">
    <property type="entry name" value="HATPase_c"/>
    <property type="match status" value="1"/>
</dbReference>
<evidence type="ECO:0000256" key="3">
    <source>
        <dbReference type="ARBA" id="ARBA00012438"/>
    </source>
</evidence>